<keyword evidence="4" id="KW-1185">Reference proteome</keyword>
<gene>
    <name evidence="3" type="ORF">ACFQ21_28745</name>
</gene>
<dbReference type="Pfam" id="PF01419">
    <property type="entry name" value="Jacalin"/>
    <property type="match status" value="1"/>
</dbReference>
<dbReference type="EMBL" id="JBHTKA010000016">
    <property type="protein sequence ID" value="MFD1003349.1"/>
    <property type="molecule type" value="Genomic_DNA"/>
</dbReference>
<name>A0ABW3KB54_9BACT</name>
<dbReference type="PANTHER" id="PTHR16320:SF1">
    <property type="entry name" value="SPHINGOMYELINASE DDB_G0288017"/>
    <property type="match status" value="1"/>
</dbReference>
<dbReference type="InterPro" id="IPR036404">
    <property type="entry name" value="Jacalin-like_lectin_dom_sf"/>
</dbReference>
<dbReference type="Gene3D" id="3.60.10.10">
    <property type="entry name" value="Endonuclease/exonuclease/phosphatase"/>
    <property type="match status" value="1"/>
</dbReference>
<feature type="signal peptide" evidence="1">
    <location>
        <begin position="1"/>
        <end position="16"/>
    </location>
</feature>
<dbReference type="Proteomes" id="UP001597112">
    <property type="component" value="Unassembled WGS sequence"/>
</dbReference>
<keyword evidence="1" id="KW-0732">Signal</keyword>
<dbReference type="SUPFAM" id="SSF51101">
    <property type="entry name" value="Mannose-binding lectins"/>
    <property type="match status" value="1"/>
</dbReference>
<dbReference type="InterPro" id="IPR036691">
    <property type="entry name" value="Endo/exonu/phosph_ase_sf"/>
</dbReference>
<dbReference type="Pfam" id="PF22669">
    <property type="entry name" value="Exo_endo_phos2"/>
    <property type="match status" value="1"/>
</dbReference>
<feature type="domain" description="Jacalin-type lectin" evidence="2">
    <location>
        <begin position="315"/>
        <end position="454"/>
    </location>
</feature>
<dbReference type="InterPro" id="IPR001229">
    <property type="entry name" value="Jacalin-like_lectin_dom"/>
</dbReference>
<feature type="chain" id="PRO_5046990748" evidence="1">
    <location>
        <begin position="17"/>
        <end position="455"/>
    </location>
</feature>
<dbReference type="SMART" id="SM00915">
    <property type="entry name" value="Jacalin"/>
    <property type="match status" value="1"/>
</dbReference>
<evidence type="ECO:0000256" key="1">
    <source>
        <dbReference type="SAM" id="SignalP"/>
    </source>
</evidence>
<comment type="caution">
    <text evidence="3">The sequence shown here is derived from an EMBL/GenBank/DDBJ whole genome shotgun (WGS) entry which is preliminary data.</text>
</comment>
<protein>
    <submittedName>
        <fullName evidence="3">Jacalin-like lectin</fullName>
    </submittedName>
</protein>
<dbReference type="InterPro" id="IPR038772">
    <property type="entry name" value="Sph/SMPD2-like"/>
</dbReference>
<evidence type="ECO:0000313" key="4">
    <source>
        <dbReference type="Proteomes" id="UP001597112"/>
    </source>
</evidence>
<sequence>MKIKKTFLLAALVALAGCDHEVIKPQVTDEPVSDETTGIAASARAASSGSFSVLTYNVAGLPEGLSSSNPEANTPEMGLRIRDYDIVHVQEDFNYHAALYANDNHAYRTPTSGGVPFGDGLNTLSKFPYTDFQRVKWNNCNGTDCLTPKGFTFSRIRIDEGIYVDFYNAHPNAGTATADLAARRANITQLSQFITQNSTGNAVIVMGDLNCRYTRAEDNVRELITNNGLTDTWIQLVRNGNIPAMGSPALVCEFPNMTNPCEVVDKIFYRDSKFIDFTPTYYQLDDPDFVTDDNQPLSDHYPLLTNFSWSLKSGFLLSDLFGGPHGTPFNDLAQLATTSVASKFIIRGGSRVDQVGVQLTTGTLLQHGGTGGTEKTLTLNAGEYVQSVKLCSGQKDGRTRIFYIELRTNQGRSIATGSQTSSSVTYTAATGWRVTGFFGNSGDEVDKLGIIYTAN</sequence>
<dbReference type="PROSITE" id="PS51257">
    <property type="entry name" value="PROKAR_LIPOPROTEIN"/>
    <property type="match status" value="1"/>
</dbReference>
<dbReference type="CDD" id="cd09615">
    <property type="entry name" value="Jacalin_EEP"/>
    <property type="match status" value="1"/>
</dbReference>
<evidence type="ECO:0000313" key="3">
    <source>
        <dbReference type="EMBL" id="MFD1003349.1"/>
    </source>
</evidence>
<accession>A0ABW3KB54</accession>
<dbReference type="Gene3D" id="2.100.10.30">
    <property type="entry name" value="Jacalin-like lectin domain"/>
    <property type="match status" value="1"/>
</dbReference>
<dbReference type="RefSeq" id="WP_377585962.1">
    <property type="nucleotide sequence ID" value="NZ_JBHTKA010000016.1"/>
</dbReference>
<reference evidence="4" key="1">
    <citation type="journal article" date="2019" name="Int. J. Syst. Evol. Microbiol.">
        <title>The Global Catalogue of Microorganisms (GCM) 10K type strain sequencing project: providing services to taxonomists for standard genome sequencing and annotation.</title>
        <authorList>
            <consortium name="The Broad Institute Genomics Platform"/>
            <consortium name="The Broad Institute Genome Sequencing Center for Infectious Disease"/>
            <person name="Wu L."/>
            <person name="Ma J."/>
        </authorList>
    </citation>
    <scope>NUCLEOTIDE SEQUENCE [LARGE SCALE GENOMIC DNA]</scope>
    <source>
        <strain evidence="4">CCUG 58938</strain>
    </source>
</reference>
<dbReference type="PANTHER" id="PTHR16320">
    <property type="entry name" value="SPHINGOMYELINASE FAMILY MEMBER"/>
    <property type="match status" value="1"/>
</dbReference>
<proteinExistence type="predicted"/>
<organism evidence="3 4">
    <name type="scientific">Ohtaekwangia kribbensis</name>
    <dbReference type="NCBI Taxonomy" id="688913"/>
    <lineage>
        <taxon>Bacteria</taxon>
        <taxon>Pseudomonadati</taxon>
        <taxon>Bacteroidota</taxon>
        <taxon>Cytophagia</taxon>
        <taxon>Cytophagales</taxon>
        <taxon>Fulvivirgaceae</taxon>
        <taxon>Ohtaekwangia</taxon>
    </lineage>
</organism>
<evidence type="ECO:0000259" key="2">
    <source>
        <dbReference type="PROSITE" id="PS51752"/>
    </source>
</evidence>
<dbReference type="PROSITE" id="PS51752">
    <property type="entry name" value="JACALIN_LECTIN"/>
    <property type="match status" value="1"/>
</dbReference>
<dbReference type="SUPFAM" id="SSF56219">
    <property type="entry name" value="DNase I-like"/>
    <property type="match status" value="1"/>
</dbReference>
<dbReference type="InterPro" id="IPR000300">
    <property type="entry name" value="IPPc"/>
</dbReference>